<sequence>MRADRWVSLVLNLRQHRRATVAMIAEDLGTSPRRVLRDLRAMAEGGVPVYREPDQESWSLLPGFRSELEGLGRDEILVRVVSIVPPRRRGPALDLALRAALRRLRREGVTPRLEVWAGDLTPGRPVRVPGADEAVGVPQLLRRALMNGTSVRLHYVPEGGPPSWWTVTPLRIFKHDGREHLVARDDSIRLDSTGTVRGGVPTGPGATAAPGQARAADHVFWVDRIATVQVAAPVTGALAVPAASGPVAFPSEGPARGPAEGPDLTTRTWIPGPSRGTRPGDPGLPVTVRLRLDPARRADLLPHVSSIRSERPEAGGWLRLEVVFPDARTALDTAWRLGVASEALDPAWLRDRLRQRATTITARYTLQA</sequence>
<feature type="domain" description="WCX" evidence="3">
    <location>
        <begin position="285"/>
        <end position="359"/>
    </location>
</feature>
<dbReference type="PANTHER" id="PTHR34580">
    <property type="match status" value="1"/>
</dbReference>
<dbReference type="RefSeq" id="WP_380138792.1">
    <property type="nucleotide sequence ID" value="NZ_JBHLUI010000010.1"/>
</dbReference>
<protein>
    <submittedName>
        <fullName evidence="4">Helix-turn-helix transcriptional regulator</fullName>
    </submittedName>
</protein>
<dbReference type="InterPro" id="IPR057727">
    <property type="entry name" value="WCX_dom"/>
</dbReference>
<dbReference type="InterPro" id="IPR026881">
    <property type="entry name" value="WYL_dom"/>
</dbReference>
<dbReference type="PANTHER" id="PTHR34580:SF1">
    <property type="entry name" value="PROTEIN PAFC"/>
    <property type="match status" value="1"/>
</dbReference>
<dbReference type="Pfam" id="PF25583">
    <property type="entry name" value="WCX"/>
    <property type="match status" value="1"/>
</dbReference>
<keyword evidence="5" id="KW-1185">Reference proteome</keyword>
<name>A0ABV5LU75_9ACTN</name>
<dbReference type="Proteomes" id="UP001589748">
    <property type="component" value="Unassembled WGS sequence"/>
</dbReference>
<dbReference type="InterPro" id="IPR036390">
    <property type="entry name" value="WH_DNA-bd_sf"/>
</dbReference>
<dbReference type="Pfam" id="PF13280">
    <property type="entry name" value="WYL"/>
    <property type="match status" value="1"/>
</dbReference>
<evidence type="ECO:0000313" key="5">
    <source>
        <dbReference type="Proteomes" id="UP001589748"/>
    </source>
</evidence>
<feature type="domain" description="WYL" evidence="2">
    <location>
        <begin position="139"/>
        <end position="186"/>
    </location>
</feature>
<proteinExistence type="predicted"/>
<dbReference type="EMBL" id="JBHMDM010000005">
    <property type="protein sequence ID" value="MFB9377632.1"/>
    <property type="molecule type" value="Genomic_DNA"/>
</dbReference>
<evidence type="ECO:0000313" key="4">
    <source>
        <dbReference type="EMBL" id="MFB9377632.1"/>
    </source>
</evidence>
<evidence type="ECO:0000259" key="2">
    <source>
        <dbReference type="Pfam" id="PF13280"/>
    </source>
</evidence>
<dbReference type="InterPro" id="IPR051534">
    <property type="entry name" value="CBASS_pafABC_assoc_protein"/>
</dbReference>
<gene>
    <name evidence="4" type="ORF">ACFFVI_11710</name>
</gene>
<feature type="region of interest" description="Disordered" evidence="1">
    <location>
        <begin position="249"/>
        <end position="283"/>
    </location>
</feature>
<accession>A0ABV5LU75</accession>
<organism evidence="4 5">
    <name type="scientific">Kineococcus gynurae</name>
    <dbReference type="NCBI Taxonomy" id="452979"/>
    <lineage>
        <taxon>Bacteria</taxon>
        <taxon>Bacillati</taxon>
        <taxon>Actinomycetota</taxon>
        <taxon>Actinomycetes</taxon>
        <taxon>Kineosporiales</taxon>
        <taxon>Kineosporiaceae</taxon>
        <taxon>Kineococcus</taxon>
    </lineage>
</organism>
<comment type="caution">
    <text evidence="4">The sequence shown here is derived from an EMBL/GenBank/DDBJ whole genome shotgun (WGS) entry which is preliminary data.</text>
</comment>
<evidence type="ECO:0000259" key="3">
    <source>
        <dbReference type="Pfam" id="PF25583"/>
    </source>
</evidence>
<reference evidence="4 5" key="1">
    <citation type="submission" date="2024-09" db="EMBL/GenBank/DDBJ databases">
        <authorList>
            <person name="Sun Q."/>
            <person name="Mori K."/>
        </authorList>
    </citation>
    <scope>NUCLEOTIDE SEQUENCE [LARGE SCALE GENOMIC DNA]</scope>
    <source>
        <strain evidence="4 5">TISTR 1856</strain>
    </source>
</reference>
<evidence type="ECO:0000256" key="1">
    <source>
        <dbReference type="SAM" id="MobiDB-lite"/>
    </source>
</evidence>
<dbReference type="SUPFAM" id="SSF46785">
    <property type="entry name" value="Winged helix' DNA-binding domain"/>
    <property type="match status" value="1"/>
</dbReference>